<feature type="non-terminal residue" evidence="2">
    <location>
        <position position="1"/>
    </location>
</feature>
<name>A0A0B6YQ91_9EUPU</name>
<organism evidence="2">
    <name type="scientific">Arion vulgaris</name>
    <dbReference type="NCBI Taxonomy" id="1028688"/>
    <lineage>
        <taxon>Eukaryota</taxon>
        <taxon>Metazoa</taxon>
        <taxon>Spiralia</taxon>
        <taxon>Lophotrochozoa</taxon>
        <taxon>Mollusca</taxon>
        <taxon>Gastropoda</taxon>
        <taxon>Heterobranchia</taxon>
        <taxon>Euthyneura</taxon>
        <taxon>Panpulmonata</taxon>
        <taxon>Eupulmonata</taxon>
        <taxon>Stylommatophora</taxon>
        <taxon>Helicina</taxon>
        <taxon>Arionoidea</taxon>
        <taxon>Arionidae</taxon>
        <taxon>Arion</taxon>
    </lineage>
</organism>
<reference evidence="2" key="1">
    <citation type="submission" date="2014-12" db="EMBL/GenBank/DDBJ databases">
        <title>Insight into the proteome of Arion vulgaris.</title>
        <authorList>
            <person name="Aradska J."/>
            <person name="Bulat T."/>
            <person name="Smidak R."/>
            <person name="Sarate P."/>
            <person name="Gangsoo J."/>
            <person name="Sialana F."/>
            <person name="Bilban M."/>
            <person name="Lubec G."/>
        </authorList>
    </citation>
    <scope>NUCLEOTIDE SEQUENCE</scope>
    <source>
        <tissue evidence="2">Skin</tissue>
    </source>
</reference>
<dbReference type="Pfam" id="PF23586">
    <property type="entry name" value="Beta-prop_NWD2_C"/>
    <property type="match status" value="1"/>
</dbReference>
<accession>A0A0B6YQ91</accession>
<sequence>GNARSAIVSHAVITASGECVVSAESPKLLIWLLSRDTPLVEVSIGDIQQIMLCENDKKVIVVAILVTGKAQCVCLTVP</sequence>
<protein>
    <recommendedName>
        <fullName evidence="1">NWD2 C-terminal beta-propeller domain-containing protein</fullName>
    </recommendedName>
</protein>
<feature type="domain" description="NWD2 C-terminal beta-propeller" evidence="1">
    <location>
        <begin position="3"/>
        <end position="78"/>
    </location>
</feature>
<evidence type="ECO:0000313" key="2">
    <source>
        <dbReference type="EMBL" id="CEK57660.1"/>
    </source>
</evidence>
<dbReference type="InterPro" id="IPR056534">
    <property type="entry name" value="Beta-prop_NWD2_C"/>
</dbReference>
<dbReference type="EMBL" id="HACG01010795">
    <property type="protein sequence ID" value="CEK57660.1"/>
    <property type="molecule type" value="Transcribed_RNA"/>
</dbReference>
<dbReference type="AlphaFoldDB" id="A0A0B6YQ91"/>
<gene>
    <name evidence="2" type="primary">ORF30764</name>
</gene>
<feature type="non-terminal residue" evidence="2">
    <location>
        <position position="78"/>
    </location>
</feature>
<proteinExistence type="predicted"/>
<evidence type="ECO:0000259" key="1">
    <source>
        <dbReference type="Pfam" id="PF23586"/>
    </source>
</evidence>